<proteinExistence type="predicted"/>
<dbReference type="CDD" id="cd15047">
    <property type="entry name" value="7tmC_GABA-B-like"/>
    <property type="match status" value="1"/>
</dbReference>
<evidence type="ECO:0000313" key="12">
    <source>
        <dbReference type="EMBL" id="GMI24102.1"/>
    </source>
</evidence>
<dbReference type="InterPro" id="IPR050726">
    <property type="entry name" value="mGluR"/>
</dbReference>
<feature type="transmembrane region" description="Helical" evidence="9">
    <location>
        <begin position="1277"/>
        <end position="1296"/>
    </location>
</feature>
<evidence type="ECO:0000256" key="5">
    <source>
        <dbReference type="ARBA" id="ARBA00023170"/>
    </source>
</evidence>
<evidence type="ECO:0000313" key="13">
    <source>
        <dbReference type="Proteomes" id="UP001165060"/>
    </source>
</evidence>
<reference evidence="12 13" key="1">
    <citation type="journal article" date="2023" name="Commun. Biol.">
        <title>Genome analysis of Parmales, the sister group of diatoms, reveals the evolutionary specialization of diatoms from phago-mixotrophs to photoautotrophs.</title>
        <authorList>
            <person name="Ban H."/>
            <person name="Sato S."/>
            <person name="Yoshikawa S."/>
            <person name="Yamada K."/>
            <person name="Nakamura Y."/>
            <person name="Ichinomiya M."/>
            <person name="Sato N."/>
            <person name="Blanc-Mathieu R."/>
            <person name="Endo H."/>
            <person name="Kuwata A."/>
            <person name="Ogata H."/>
        </authorList>
    </citation>
    <scope>NUCLEOTIDE SEQUENCE [LARGE SCALE GENOMIC DNA]</scope>
</reference>
<dbReference type="SUPFAM" id="SSF53822">
    <property type="entry name" value="Periplasmic binding protein-like I"/>
    <property type="match status" value="2"/>
</dbReference>
<feature type="transmembrane region" description="Helical" evidence="9">
    <location>
        <begin position="1335"/>
        <end position="1355"/>
    </location>
</feature>
<keyword evidence="10" id="KW-0732">Signal</keyword>
<comment type="subcellular location">
    <subcellularLocation>
        <location evidence="1">Membrane</location>
        <topology evidence="1">Multi-pass membrane protein</topology>
    </subcellularLocation>
</comment>
<protein>
    <recommendedName>
        <fullName evidence="11">G-protein coupled receptors family 3 profile domain-containing protein</fullName>
    </recommendedName>
</protein>
<dbReference type="Pfam" id="PF00003">
    <property type="entry name" value="7tm_3"/>
    <property type="match status" value="1"/>
</dbReference>
<dbReference type="InterPro" id="IPR001828">
    <property type="entry name" value="ANF_lig-bd_rcpt"/>
</dbReference>
<keyword evidence="3 9" id="KW-1133">Transmembrane helix</keyword>
<feature type="signal peptide" evidence="10">
    <location>
        <begin position="1"/>
        <end position="27"/>
    </location>
</feature>
<evidence type="ECO:0000256" key="4">
    <source>
        <dbReference type="ARBA" id="ARBA00023136"/>
    </source>
</evidence>
<keyword evidence="2 9" id="KW-0812">Transmembrane</keyword>
<feature type="transmembrane region" description="Helical" evidence="9">
    <location>
        <begin position="1172"/>
        <end position="1190"/>
    </location>
</feature>
<dbReference type="PANTHER" id="PTHR24060">
    <property type="entry name" value="METABOTROPIC GLUTAMATE RECEPTOR"/>
    <property type="match status" value="1"/>
</dbReference>
<feature type="transmembrane region" description="Helical" evidence="9">
    <location>
        <begin position="1308"/>
        <end position="1329"/>
    </location>
</feature>
<dbReference type="Proteomes" id="UP001165060">
    <property type="component" value="Unassembled WGS sequence"/>
</dbReference>
<feature type="domain" description="G-protein coupled receptors family 3 profile" evidence="11">
    <location>
        <begin position="1157"/>
        <end position="1361"/>
    </location>
</feature>
<feature type="coiled-coil region" evidence="7">
    <location>
        <begin position="1411"/>
        <end position="1438"/>
    </location>
</feature>
<comment type="caution">
    <text evidence="12">The sequence shown here is derived from an EMBL/GenBank/DDBJ whole genome shotgun (WGS) entry which is preliminary data.</text>
</comment>
<dbReference type="InterPro" id="IPR017978">
    <property type="entry name" value="GPCR_3_C"/>
</dbReference>
<evidence type="ECO:0000256" key="2">
    <source>
        <dbReference type="ARBA" id="ARBA00022692"/>
    </source>
</evidence>
<evidence type="ECO:0000256" key="1">
    <source>
        <dbReference type="ARBA" id="ARBA00004141"/>
    </source>
</evidence>
<evidence type="ECO:0000256" key="9">
    <source>
        <dbReference type="SAM" id="Phobius"/>
    </source>
</evidence>
<evidence type="ECO:0000256" key="7">
    <source>
        <dbReference type="SAM" id="Coils"/>
    </source>
</evidence>
<dbReference type="PROSITE" id="PS50259">
    <property type="entry name" value="G_PROTEIN_RECEP_F3_4"/>
    <property type="match status" value="1"/>
</dbReference>
<evidence type="ECO:0000256" key="10">
    <source>
        <dbReference type="SAM" id="SignalP"/>
    </source>
</evidence>
<dbReference type="InterPro" id="IPR000337">
    <property type="entry name" value="GPCR_3"/>
</dbReference>
<keyword evidence="5" id="KW-0675">Receptor</keyword>
<keyword evidence="13" id="KW-1185">Reference proteome</keyword>
<keyword evidence="7" id="KW-0175">Coiled coil</keyword>
<evidence type="ECO:0000256" key="6">
    <source>
        <dbReference type="ARBA" id="ARBA00023180"/>
    </source>
</evidence>
<feature type="transmembrane region" description="Helical" evidence="9">
    <location>
        <begin position="1211"/>
        <end position="1232"/>
    </location>
</feature>
<feature type="compositionally biased region" description="Polar residues" evidence="8">
    <location>
        <begin position="1383"/>
        <end position="1398"/>
    </location>
</feature>
<accession>A0ABQ6MD40</accession>
<keyword evidence="4 9" id="KW-0472">Membrane</keyword>
<dbReference type="Pfam" id="PF01094">
    <property type="entry name" value="ANF_receptor"/>
    <property type="match status" value="2"/>
</dbReference>
<sequence length="1443" mass="152708">MPAVATWAVPKIVALAALAQLLTPTLAGSLNPFSPPPATLGFLLPLCTILLGAVSGTPANPTNTNQHQFASKALENGYFERRLAGTETLNIGFLHPVYRETLAYDAGGHNRLVGSLMAIEAINADPDILPDTVVKFEFLDSKRSSGVALQGAMSHATTSFGNYGAHAVVGPASSGPSENAQLVLKNWDIPQISYSASSPDLSDSGEYPTFFRTTASDAFQGAAVAQFLNQDLEYTNVCVVNALDSYSAKGAAAFVAAALDLGMTIVKSVEIYENPTEDQAALAVETLRTAECRAMFMMSQAGAAGVMTRHLVHAGLMGPTSGYLWMLVDAIAGNVEGVQATAEVDGEGDFGTPAVVLADVWVGSMGSIPLSPSGAKYDAFLAAYQAQASTLGTCGGSDVDLTDSCACDGTTDSAGNPLFQSDHDSDDSTPDKCVGFVYDPADDDYSAPNAYTYLAYDAVWALAVAANSLIEDGASEFGGSQMQEALKSISFEGVTGTVDFESNGDREVGVGFTIMNWASSDGYTTLGNWDNTNGLVYGDGAEASIVYSTEDNSRPPDIVEENLIATLNIGFLHPVYRETLAYDAGGHSRLVGSLMAIEAINADPNILPDTVVKFEFLDSKRSSGVALQGAMSHATTSFGNYGAHAVVGPASSGPSMNAQLVLKNFGIPQISYSATSPDLSDSGEYPTFFRTPASDAFQGAAVAQFLNQDLEYTNVCVVNALDSYSAKGAAAFVAAALDLGMTIVKSVEVYENPTEEQAASAVEALRTAECRAMFMMMQAGAAGVMTRHFAKAGLMGPTSGYLWMFVDAIAGNVEAVLETAGVNGVGVFGAPAVNLTDVWVGSMGSIPLAPSGVKYDQFLLNYQAQSSTLGTCGGSDVNLTDSCACDQTADSAGNLLFQHNHDEDESTPDRCAGFVYDPSDADYSAPNAYSYLAYDAVWALAVAANSLIENNATEFGGSQMQEALKSISFEGVTGTVDFESNGDREVGVGFTIMNWASSDGYTTLGNWDNTNGLVYGDGAEASIVYSTEDNSKPPDIVLPACKAEDIEVTVEPDCSSSGTRLAQFRVKTVTVGDDETNMCIGGVVRPEDIEIECEYSPVSGTAGLLAIVCGMIGAVICGAWAIWVGVFWYHKVIKIAQPVFCCSFATSGALLCLSNALMVGPNTTVMCHLRPWVFNLTFDVMFGSLFMKTFRVYKIFGNKSLTKVKVSSIEIIRTYGMIVFVDATLLVLWIAFGDEGEGRGFKGMYSKSTQKNIDMAGTWTYDAAECNNDGSEMYEVLTIFFKVLLVAGGVKISWEVRNVPSKFSEGKYIGISVFLVFILGCIGLLVKFAAPDALLLVQGIAVPFACASSCCFVFGPKLIMVHHPEMLEESNMNTATNTAGNTSDNSLRSGSSDFTSDGAQRVMPVEGELSKHDDQEDYEELLIRISDLEDELRRVKGGVVPGS</sequence>
<feature type="region of interest" description="Disordered" evidence="8">
    <location>
        <begin position="1374"/>
        <end position="1398"/>
    </location>
</feature>
<evidence type="ECO:0000259" key="11">
    <source>
        <dbReference type="PROSITE" id="PS50259"/>
    </source>
</evidence>
<evidence type="ECO:0000256" key="3">
    <source>
        <dbReference type="ARBA" id="ARBA00022989"/>
    </source>
</evidence>
<keyword evidence="6" id="KW-0325">Glycoprotein</keyword>
<feature type="transmembrane region" description="Helical" evidence="9">
    <location>
        <begin position="1102"/>
        <end position="1127"/>
    </location>
</feature>
<dbReference type="InterPro" id="IPR028082">
    <property type="entry name" value="Peripla_BP_I"/>
</dbReference>
<dbReference type="Gene3D" id="3.40.50.2300">
    <property type="match status" value="4"/>
</dbReference>
<gene>
    <name evidence="12" type="ORF">TeGR_g2483</name>
</gene>
<dbReference type="PRINTS" id="PR00248">
    <property type="entry name" value="GPCRMGR"/>
</dbReference>
<organism evidence="12 13">
    <name type="scientific">Tetraparma gracilis</name>
    <dbReference type="NCBI Taxonomy" id="2962635"/>
    <lineage>
        <taxon>Eukaryota</taxon>
        <taxon>Sar</taxon>
        <taxon>Stramenopiles</taxon>
        <taxon>Ochrophyta</taxon>
        <taxon>Bolidophyceae</taxon>
        <taxon>Parmales</taxon>
        <taxon>Triparmaceae</taxon>
        <taxon>Tetraparma</taxon>
    </lineage>
</organism>
<name>A0ABQ6MD40_9STRA</name>
<feature type="transmembrane region" description="Helical" evidence="9">
    <location>
        <begin position="1139"/>
        <end position="1160"/>
    </location>
</feature>
<feature type="chain" id="PRO_5045205643" description="G-protein coupled receptors family 3 profile domain-containing protein" evidence="10">
    <location>
        <begin position="28"/>
        <end position="1443"/>
    </location>
</feature>
<evidence type="ECO:0000256" key="8">
    <source>
        <dbReference type="SAM" id="MobiDB-lite"/>
    </source>
</evidence>
<dbReference type="EMBL" id="BRYB01000150">
    <property type="protein sequence ID" value="GMI24102.1"/>
    <property type="molecule type" value="Genomic_DNA"/>
</dbReference>